<feature type="compositionally biased region" description="Gly residues" evidence="1">
    <location>
        <begin position="260"/>
        <end position="271"/>
    </location>
</feature>
<sequence length="292" mass="30270">MTAASSGVGSGGIYGRLGGGSALSHHHLSDHPNSGFNPLVGYNLNIASSDNRRDFIPQSSNPNFLIQCASSQGMLNTTPNNNNQSFMNQHGLIQFDPVDNINLKSSGTNNSFFNLGFFQENTKNSETSLPSLYSTDVLVHHREENLNAGSNVSATALLQKATQMGSVTSNDPSALFRGLASSSNSSSVIANHFGGGRIMENDNNGNLQGLMNSLAAVNGGGGSGGSIFDVQFGDNGNMSGSDKLTLDFLGVGGMVRNVNRGGGGGGRGSARGGVSLDGEAKFPEQNYPFGRG</sequence>
<dbReference type="AlphaFoldDB" id="A0A178VUV8"/>
<proteinExistence type="predicted"/>
<accession>A0A178VUV8</accession>
<name>A0A178VUV8_ARATH</name>
<evidence type="ECO:0000313" key="3">
    <source>
        <dbReference type="Proteomes" id="UP000078284"/>
    </source>
</evidence>
<dbReference type="ExpressionAtlas" id="A0A178VUV8">
    <property type="expression patterns" value="baseline and differential"/>
</dbReference>
<organism evidence="2 3">
    <name type="scientific">Arabidopsis thaliana</name>
    <name type="common">Mouse-ear cress</name>
    <dbReference type="NCBI Taxonomy" id="3702"/>
    <lineage>
        <taxon>Eukaryota</taxon>
        <taxon>Viridiplantae</taxon>
        <taxon>Streptophyta</taxon>
        <taxon>Embryophyta</taxon>
        <taxon>Tracheophyta</taxon>
        <taxon>Spermatophyta</taxon>
        <taxon>Magnoliopsida</taxon>
        <taxon>eudicotyledons</taxon>
        <taxon>Gunneridae</taxon>
        <taxon>Pentapetalae</taxon>
        <taxon>rosids</taxon>
        <taxon>malvids</taxon>
        <taxon>Brassicales</taxon>
        <taxon>Brassicaceae</taxon>
        <taxon>Camelineae</taxon>
        <taxon>Arabidopsis</taxon>
    </lineage>
</organism>
<protein>
    <submittedName>
        <fullName evidence="2">IDD4</fullName>
    </submittedName>
</protein>
<comment type="caution">
    <text evidence="2">The sequence shown here is derived from an EMBL/GenBank/DDBJ whole genome shotgun (WGS) entry which is preliminary data.</text>
</comment>
<dbReference type="EMBL" id="LUHQ01000002">
    <property type="protein sequence ID" value="OAP09606.1"/>
    <property type="molecule type" value="Genomic_DNA"/>
</dbReference>
<gene>
    <name evidence="2" type="ordered locus">AXX17_At2g01130</name>
</gene>
<evidence type="ECO:0000256" key="1">
    <source>
        <dbReference type="SAM" id="MobiDB-lite"/>
    </source>
</evidence>
<evidence type="ECO:0000313" key="2">
    <source>
        <dbReference type="EMBL" id="OAP09606.1"/>
    </source>
</evidence>
<reference evidence="3" key="1">
    <citation type="journal article" date="2016" name="Proc. Natl. Acad. Sci. U.S.A.">
        <title>Chromosome-level assembly of Arabidopsis thaliana Ler reveals the extent of translocation and inversion polymorphisms.</title>
        <authorList>
            <person name="Zapata L."/>
            <person name="Ding J."/>
            <person name="Willing E.M."/>
            <person name="Hartwig B."/>
            <person name="Bezdan D."/>
            <person name="Jiao W.B."/>
            <person name="Patel V."/>
            <person name="Velikkakam James G."/>
            <person name="Koornneef M."/>
            <person name="Ossowski S."/>
            <person name="Schneeberger K."/>
        </authorList>
    </citation>
    <scope>NUCLEOTIDE SEQUENCE [LARGE SCALE GENOMIC DNA]</scope>
    <source>
        <strain evidence="3">cv. Landsberg erecta</strain>
    </source>
</reference>
<dbReference type="Proteomes" id="UP000078284">
    <property type="component" value="Chromosome 2"/>
</dbReference>
<feature type="region of interest" description="Disordered" evidence="1">
    <location>
        <begin position="259"/>
        <end position="292"/>
    </location>
</feature>